<comment type="similarity">
    <text evidence="11">Belongs to the SEDS family. FtsW subfamily.</text>
</comment>
<keyword evidence="2" id="KW-0328">Glycosyltransferase</keyword>
<dbReference type="EC" id="2.4.99.28" evidence="14"/>
<feature type="transmembrane region" description="Helical" evidence="16">
    <location>
        <begin position="118"/>
        <end position="141"/>
    </location>
</feature>
<dbReference type="eggNOG" id="COG0772">
    <property type="taxonomic scope" value="Bacteria"/>
</dbReference>
<evidence type="ECO:0000256" key="13">
    <source>
        <dbReference type="ARBA" id="ARBA00041418"/>
    </source>
</evidence>
<dbReference type="Pfam" id="PF01098">
    <property type="entry name" value="FTSW_RODA_SPOVE"/>
    <property type="match status" value="1"/>
</dbReference>
<reference evidence="19 20" key="1">
    <citation type="submission" date="2013-08" db="EMBL/GenBank/DDBJ databases">
        <authorList>
            <person name="Durkin A.S."/>
            <person name="Haft D.R."/>
            <person name="McCorrison J."/>
            <person name="Torralba M."/>
            <person name="Gillis M."/>
            <person name="Haft D.H."/>
            <person name="Methe B."/>
            <person name="Sutton G."/>
            <person name="Nelson K.E."/>
        </authorList>
    </citation>
    <scope>NUCLEOTIDE SEQUENCE [LARGE SCALE GENOMIC DNA]</scope>
    <source>
        <strain evidence="18 20">ATCC 35536</strain>
        <strain evidence="17 19">VPI DR56BR1116</strain>
    </source>
</reference>
<dbReference type="RefSeq" id="WP_021331408.1">
    <property type="nucleotide sequence ID" value="NZ_AUZJ01000064.1"/>
</dbReference>
<evidence type="ECO:0000313" key="19">
    <source>
        <dbReference type="Proteomes" id="UP000016412"/>
    </source>
</evidence>
<dbReference type="PANTHER" id="PTHR30474:SF2">
    <property type="entry name" value="PEPTIDOGLYCAN GLYCOSYLTRANSFERASE FTSW-RELATED"/>
    <property type="match status" value="1"/>
</dbReference>
<evidence type="ECO:0000256" key="4">
    <source>
        <dbReference type="ARBA" id="ARBA00022692"/>
    </source>
</evidence>
<evidence type="ECO:0000256" key="2">
    <source>
        <dbReference type="ARBA" id="ARBA00022676"/>
    </source>
</evidence>
<feature type="transmembrane region" description="Helical" evidence="16">
    <location>
        <begin position="153"/>
        <end position="170"/>
    </location>
</feature>
<dbReference type="GO" id="GO:0005886">
    <property type="term" value="C:plasma membrane"/>
    <property type="evidence" value="ECO:0007669"/>
    <property type="project" value="TreeGrafter"/>
</dbReference>
<evidence type="ECO:0000256" key="12">
    <source>
        <dbReference type="ARBA" id="ARBA00041185"/>
    </source>
</evidence>
<dbReference type="EMBL" id="AUZJ01000064">
    <property type="protein sequence ID" value="ERF59676.1"/>
    <property type="molecule type" value="Genomic_DNA"/>
</dbReference>
<evidence type="ECO:0000256" key="7">
    <source>
        <dbReference type="ARBA" id="ARBA00022989"/>
    </source>
</evidence>
<dbReference type="PANTHER" id="PTHR30474">
    <property type="entry name" value="CELL CYCLE PROTEIN"/>
    <property type="match status" value="1"/>
</dbReference>
<comment type="catalytic activity">
    <reaction evidence="15">
        <text>[GlcNAc-(1-&gt;4)-Mur2Ac(oyl-L-Ala-gamma-D-Glu-L-Lys-D-Ala-D-Ala)](n)-di-trans,octa-cis-undecaprenyl diphosphate + beta-D-GlcNAc-(1-&gt;4)-Mur2Ac(oyl-L-Ala-gamma-D-Glu-L-Lys-D-Ala-D-Ala)-di-trans,octa-cis-undecaprenyl diphosphate = [GlcNAc-(1-&gt;4)-Mur2Ac(oyl-L-Ala-gamma-D-Glu-L-Lys-D-Ala-D-Ala)](n+1)-di-trans,octa-cis-undecaprenyl diphosphate + di-trans,octa-cis-undecaprenyl diphosphate + H(+)</text>
        <dbReference type="Rhea" id="RHEA:23708"/>
        <dbReference type="Rhea" id="RHEA-COMP:9602"/>
        <dbReference type="Rhea" id="RHEA-COMP:9603"/>
        <dbReference type="ChEBI" id="CHEBI:15378"/>
        <dbReference type="ChEBI" id="CHEBI:58405"/>
        <dbReference type="ChEBI" id="CHEBI:60033"/>
        <dbReference type="ChEBI" id="CHEBI:78435"/>
        <dbReference type="EC" id="2.4.99.28"/>
    </reaction>
</comment>
<dbReference type="STRING" id="1125725.HMPREF1325_1089"/>
<dbReference type="InterPro" id="IPR001182">
    <property type="entry name" value="FtsW/RodA"/>
</dbReference>
<feature type="transmembrane region" description="Helical" evidence="16">
    <location>
        <begin position="20"/>
        <end position="40"/>
    </location>
</feature>
<evidence type="ECO:0000256" key="5">
    <source>
        <dbReference type="ARBA" id="ARBA00022960"/>
    </source>
</evidence>
<protein>
    <recommendedName>
        <fullName evidence="12">Probable peptidoglycan glycosyltransferase FtsW</fullName>
        <ecNumber evidence="14">2.4.99.28</ecNumber>
    </recommendedName>
    <alternativeName>
        <fullName evidence="13">Cell division protein FtsW</fullName>
    </alternativeName>
    <alternativeName>
        <fullName evidence="10">Cell wall polymerase</fullName>
    </alternativeName>
    <alternativeName>
        <fullName evidence="9">Peptidoglycan polymerase</fullName>
    </alternativeName>
</protein>
<evidence type="ECO:0000313" key="18">
    <source>
        <dbReference type="EMBL" id="ERK04889.1"/>
    </source>
</evidence>
<feature type="transmembrane region" description="Helical" evidence="16">
    <location>
        <begin position="198"/>
        <end position="215"/>
    </location>
</feature>
<gene>
    <name evidence="18" type="ORF">HMPREF0860_1227</name>
    <name evidence="17" type="ORF">HMPREF1325_1089</name>
</gene>
<keyword evidence="6" id="KW-0573">Peptidoglycan synthesis</keyword>
<dbReference type="GO" id="GO:0009252">
    <property type="term" value="P:peptidoglycan biosynthetic process"/>
    <property type="evidence" value="ECO:0007669"/>
    <property type="project" value="UniProtKB-KW"/>
</dbReference>
<organism evidence="17 19">
    <name type="scientific">Treponema socranskii subsp. socranskii VPI DR56BR1116 = ATCC 35536</name>
    <dbReference type="NCBI Taxonomy" id="1125725"/>
    <lineage>
        <taxon>Bacteria</taxon>
        <taxon>Pseudomonadati</taxon>
        <taxon>Spirochaetota</taxon>
        <taxon>Spirochaetia</taxon>
        <taxon>Spirochaetales</taxon>
        <taxon>Treponemataceae</taxon>
        <taxon>Treponema</taxon>
    </lineage>
</organism>
<keyword evidence="7 16" id="KW-1133">Transmembrane helix</keyword>
<comment type="caution">
    <text evidence="17">The sequence shown here is derived from an EMBL/GenBank/DDBJ whole genome shotgun (WGS) entry which is preliminary data.</text>
</comment>
<feature type="transmembrane region" description="Helical" evidence="16">
    <location>
        <begin position="60"/>
        <end position="78"/>
    </location>
</feature>
<feature type="transmembrane region" description="Helical" evidence="16">
    <location>
        <begin position="84"/>
        <end position="106"/>
    </location>
</feature>
<evidence type="ECO:0000256" key="10">
    <source>
        <dbReference type="ARBA" id="ARBA00033270"/>
    </source>
</evidence>
<evidence type="ECO:0000256" key="16">
    <source>
        <dbReference type="SAM" id="Phobius"/>
    </source>
</evidence>
<evidence type="ECO:0000256" key="11">
    <source>
        <dbReference type="ARBA" id="ARBA00038053"/>
    </source>
</evidence>
<proteinExistence type="inferred from homology"/>
<feature type="transmembrane region" description="Helical" evidence="16">
    <location>
        <begin position="348"/>
        <end position="369"/>
    </location>
</feature>
<keyword evidence="20" id="KW-1185">Reference proteome</keyword>
<dbReference type="GO" id="GO:0051301">
    <property type="term" value="P:cell division"/>
    <property type="evidence" value="ECO:0007669"/>
    <property type="project" value="UniProtKB-KW"/>
</dbReference>
<keyword evidence="8 16" id="KW-0472">Membrane</keyword>
<evidence type="ECO:0000256" key="15">
    <source>
        <dbReference type="ARBA" id="ARBA00049902"/>
    </source>
</evidence>
<evidence type="ECO:0000256" key="9">
    <source>
        <dbReference type="ARBA" id="ARBA00032370"/>
    </source>
</evidence>
<keyword evidence="17" id="KW-0132">Cell division</keyword>
<dbReference type="AlphaFoldDB" id="U2N0C1"/>
<keyword evidence="3" id="KW-0808">Transferase</keyword>
<evidence type="ECO:0000256" key="8">
    <source>
        <dbReference type="ARBA" id="ARBA00023136"/>
    </source>
</evidence>
<keyword evidence="4 16" id="KW-0812">Transmembrane</keyword>
<keyword evidence="17" id="KW-0131">Cell cycle</keyword>
<feature type="transmembrane region" description="Helical" evidence="16">
    <location>
        <begin position="277"/>
        <end position="302"/>
    </location>
</feature>
<keyword evidence="5" id="KW-0133">Cell shape</keyword>
<feature type="transmembrane region" description="Helical" evidence="16">
    <location>
        <begin position="247"/>
        <end position="265"/>
    </location>
</feature>
<dbReference type="OrthoDB" id="9768187at2"/>
<dbReference type="Proteomes" id="UP000016412">
    <property type="component" value="Unassembled WGS sequence"/>
</dbReference>
<comment type="subcellular location">
    <subcellularLocation>
        <location evidence="1">Membrane</location>
        <topology evidence="1">Multi-pass membrane protein</topology>
    </subcellularLocation>
</comment>
<evidence type="ECO:0000256" key="3">
    <source>
        <dbReference type="ARBA" id="ARBA00022679"/>
    </source>
</evidence>
<evidence type="ECO:0000313" key="20">
    <source>
        <dbReference type="Proteomes" id="UP000016646"/>
    </source>
</evidence>
<dbReference type="GO" id="GO:0032153">
    <property type="term" value="C:cell division site"/>
    <property type="evidence" value="ECO:0007669"/>
    <property type="project" value="TreeGrafter"/>
</dbReference>
<feature type="transmembrane region" description="Helical" evidence="16">
    <location>
        <begin position="175"/>
        <end position="192"/>
    </location>
</feature>
<evidence type="ECO:0000256" key="14">
    <source>
        <dbReference type="ARBA" id="ARBA00044770"/>
    </source>
</evidence>
<dbReference type="PATRIC" id="fig|1125725.3.peg.2389"/>
<name>U2N0C1_TRESO</name>
<sequence>MRDYLFLADKPVSSYRKSDSAFIACVILLCGLGIFALFVCSQNYAERMFGNPFYFVKRQLVSIVAALAGFFLFASMRIKIIKNFLPIFVLGVIVLCLLTFVPGIAVERNGAHRWIRMPFAFTLQPSEFAKFALILFLANFFDKQARIENPDEKSVLPAVIGLTFVSLLVFFQRDFSTSVFIFCVGLLMFFASGAKLTWLPPALLLIVPAVVFMILQEPYRIERIIGFLRPEEHVRTYNYQSIAAKRAISSGGFWGSGIGSGLVWINSIPEVQADYIFAGWAEAMGFFGVLLYFVMLAAFAWRGLRSAFVCKNRFAAYASFGCISAVTLQSLMNCAVVCGALPATGIPLPFFSLGGSSIIVTLCMCGFIVNASRCTTEEDENEFEDTVYEGKDE</sequence>
<dbReference type="Proteomes" id="UP000016646">
    <property type="component" value="Unassembled WGS sequence"/>
</dbReference>
<evidence type="ECO:0000256" key="1">
    <source>
        <dbReference type="ARBA" id="ARBA00004141"/>
    </source>
</evidence>
<evidence type="ECO:0000256" key="6">
    <source>
        <dbReference type="ARBA" id="ARBA00022984"/>
    </source>
</evidence>
<evidence type="ECO:0000313" key="17">
    <source>
        <dbReference type="EMBL" id="ERF59676.1"/>
    </source>
</evidence>
<dbReference type="GO" id="GO:0008360">
    <property type="term" value="P:regulation of cell shape"/>
    <property type="evidence" value="ECO:0007669"/>
    <property type="project" value="UniProtKB-KW"/>
</dbReference>
<accession>U2N0C1</accession>
<dbReference type="GO" id="GO:0008955">
    <property type="term" value="F:peptidoglycan glycosyltransferase activity"/>
    <property type="evidence" value="ECO:0007669"/>
    <property type="project" value="UniProtKB-EC"/>
</dbReference>
<dbReference type="EMBL" id="AVQI01000008">
    <property type="protein sequence ID" value="ERK04889.1"/>
    <property type="molecule type" value="Genomic_DNA"/>
</dbReference>
<feature type="transmembrane region" description="Helical" evidence="16">
    <location>
        <begin position="314"/>
        <end position="342"/>
    </location>
</feature>
<dbReference type="GO" id="GO:0015648">
    <property type="term" value="F:lipid-linked peptidoglycan transporter activity"/>
    <property type="evidence" value="ECO:0007669"/>
    <property type="project" value="TreeGrafter"/>
</dbReference>